<dbReference type="HOGENOM" id="CLU_2304814_0_0_0"/>
<protein>
    <submittedName>
        <fullName evidence="1">Transcriptional regulator, LysR family</fullName>
    </submittedName>
</protein>
<reference evidence="2" key="1">
    <citation type="submission" date="2010-05" db="EMBL/GenBank/DDBJ databases">
        <title>The complete genome of Truepera radiovictris DSM 17093.</title>
        <authorList>
            <consortium name="US DOE Joint Genome Institute (JGI-PGF)"/>
            <person name="Lucas S."/>
            <person name="Copeland A."/>
            <person name="Lapidus A."/>
            <person name="Glavina del Rio T."/>
            <person name="Dalin E."/>
            <person name="Tice H."/>
            <person name="Bruce D."/>
            <person name="Goodwin L."/>
            <person name="Pitluck S."/>
            <person name="Kyrpides N."/>
            <person name="Mavromatis K."/>
            <person name="Ovchinnikova G."/>
            <person name="Munk A.C."/>
            <person name="Detter J.C."/>
            <person name="Han C."/>
            <person name="Tapia R."/>
            <person name="Land M."/>
            <person name="Hauser L."/>
            <person name="Markowitz V."/>
            <person name="Cheng J.-F."/>
            <person name="Hugenholtz P."/>
            <person name="Woyke T."/>
            <person name="Wu D."/>
            <person name="Tindall B."/>
            <person name="Pomrenke H.G."/>
            <person name="Brambilla E."/>
            <person name="Klenk H.-P."/>
            <person name="Eisen J.A."/>
        </authorList>
    </citation>
    <scope>NUCLEOTIDE SEQUENCE [LARGE SCALE GENOMIC DNA]</scope>
    <source>
        <strain evidence="2">DSM 17093 / CIP 108686 / LMG 22925 / RQ-24</strain>
    </source>
</reference>
<dbReference type="EMBL" id="CP002049">
    <property type="protein sequence ID" value="ADI13369.1"/>
    <property type="molecule type" value="Genomic_DNA"/>
</dbReference>
<organism evidence="1 2">
    <name type="scientific">Truepera radiovictrix (strain DSM 17093 / CIP 108686 / LMG 22925 / RQ-24)</name>
    <dbReference type="NCBI Taxonomy" id="649638"/>
    <lineage>
        <taxon>Bacteria</taxon>
        <taxon>Thermotogati</taxon>
        <taxon>Deinococcota</taxon>
        <taxon>Deinococci</taxon>
        <taxon>Trueperales</taxon>
        <taxon>Trueperaceae</taxon>
        <taxon>Truepera</taxon>
    </lineage>
</organism>
<sequence>MQRTREELEAMSHSELVGRVLELQDLLREGLEVRNALHRVLNDILKVKADEVGAYADTPEELLSPEEHALKEAWARARHAVSNPLGAAAAMPDISGEEPL</sequence>
<dbReference type="STRING" id="649638.Trad_0229"/>
<name>D7CY09_TRURR</name>
<keyword evidence="2" id="KW-1185">Reference proteome</keyword>
<dbReference type="KEGG" id="tra:Trad_0229"/>
<accession>D7CY09</accession>
<proteinExistence type="predicted"/>
<dbReference type="Proteomes" id="UP000000379">
    <property type="component" value="Chromosome"/>
</dbReference>
<gene>
    <name evidence="1" type="ordered locus">Trad_0229</name>
</gene>
<dbReference type="AlphaFoldDB" id="D7CY09"/>
<dbReference type="RefSeq" id="WP_013176749.1">
    <property type="nucleotide sequence ID" value="NC_014221.1"/>
</dbReference>
<evidence type="ECO:0000313" key="2">
    <source>
        <dbReference type="Proteomes" id="UP000000379"/>
    </source>
</evidence>
<reference evidence="1 2" key="2">
    <citation type="journal article" date="2011" name="Stand. Genomic Sci.">
        <title>Complete genome sequence of Truepera radiovictrix type strain (RQ-24).</title>
        <authorList>
            <person name="Ivanova N."/>
            <person name="Rohde C."/>
            <person name="Munk C."/>
            <person name="Nolan M."/>
            <person name="Lucas S."/>
            <person name="Del Rio T.G."/>
            <person name="Tice H."/>
            <person name="Deshpande S."/>
            <person name="Cheng J.F."/>
            <person name="Tapia R."/>
            <person name="Han C."/>
            <person name="Goodwin L."/>
            <person name="Pitluck S."/>
            <person name="Liolios K."/>
            <person name="Mavromatis K."/>
            <person name="Mikhailova N."/>
            <person name="Pati A."/>
            <person name="Chen A."/>
            <person name="Palaniappan K."/>
            <person name="Land M."/>
            <person name="Hauser L."/>
            <person name="Chang Y.J."/>
            <person name="Jeffries C.D."/>
            <person name="Brambilla E."/>
            <person name="Rohde M."/>
            <person name="Goker M."/>
            <person name="Tindall B.J."/>
            <person name="Woyke T."/>
            <person name="Bristow J."/>
            <person name="Eisen J.A."/>
            <person name="Markowitz V."/>
            <person name="Hugenholtz P."/>
            <person name="Kyrpides N.C."/>
            <person name="Klenk H.P."/>
            <person name="Lapidus A."/>
        </authorList>
    </citation>
    <scope>NUCLEOTIDE SEQUENCE [LARGE SCALE GENOMIC DNA]</scope>
    <source>
        <strain evidence="2">DSM 17093 / CIP 108686 / LMG 22925 / RQ-24</strain>
    </source>
</reference>
<evidence type="ECO:0000313" key="1">
    <source>
        <dbReference type="EMBL" id="ADI13369.1"/>
    </source>
</evidence>